<dbReference type="OrthoDB" id="421121at2759"/>
<feature type="region of interest" description="Disordered" evidence="2">
    <location>
        <begin position="81"/>
        <end position="104"/>
    </location>
</feature>
<keyword evidence="1" id="KW-0802">TPR repeat</keyword>
<dbReference type="Gene3D" id="1.25.40.10">
    <property type="entry name" value="Tetratricopeptide repeat domain"/>
    <property type="match status" value="1"/>
</dbReference>
<keyword evidence="4" id="KW-1185">Reference proteome</keyword>
<dbReference type="PANTHER" id="PTHR44177:SF1">
    <property type="entry name" value="TETRATRICOPEPTIDE REPEAT PROTEIN 8"/>
    <property type="match status" value="1"/>
</dbReference>
<evidence type="ECO:0000256" key="2">
    <source>
        <dbReference type="SAM" id="MobiDB-lite"/>
    </source>
</evidence>
<proteinExistence type="predicted"/>
<dbReference type="InterPro" id="IPR019734">
    <property type="entry name" value="TPR_rpt"/>
</dbReference>
<protein>
    <recommendedName>
        <fullName evidence="5">Tetratricopeptide repeat protein 8</fullName>
    </recommendedName>
</protein>
<dbReference type="PROSITE" id="PS50005">
    <property type="entry name" value="TPR"/>
    <property type="match status" value="1"/>
</dbReference>
<evidence type="ECO:0000313" key="3">
    <source>
        <dbReference type="EMBL" id="CAB3366040.1"/>
    </source>
</evidence>
<evidence type="ECO:0008006" key="5">
    <source>
        <dbReference type="Google" id="ProtNLM"/>
    </source>
</evidence>
<dbReference type="AlphaFoldDB" id="A0A8S1C2B8"/>
<name>A0A8S1C2B8_9INSE</name>
<feature type="compositionally biased region" description="Polar residues" evidence="2">
    <location>
        <begin position="81"/>
        <end position="92"/>
    </location>
</feature>
<feature type="repeat" description="TPR" evidence="1">
    <location>
        <begin position="365"/>
        <end position="398"/>
    </location>
</feature>
<dbReference type="SMART" id="SM00028">
    <property type="entry name" value="TPR"/>
    <property type="match status" value="6"/>
</dbReference>
<dbReference type="InterPro" id="IPR028796">
    <property type="entry name" value="BBS8"/>
</dbReference>
<organism evidence="3 4">
    <name type="scientific">Cloeon dipterum</name>
    <dbReference type="NCBI Taxonomy" id="197152"/>
    <lineage>
        <taxon>Eukaryota</taxon>
        <taxon>Metazoa</taxon>
        <taxon>Ecdysozoa</taxon>
        <taxon>Arthropoda</taxon>
        <taxon>Hexapoda</taxon>
        <taxon>Insecta</taxon>
        <taxon>Pterygota</taxon>
        <taxon>Palaeoptera</taxon>
        <taxon>Ephemeroptera</taxon>
        <taxon>Pisciforma</taxon>
        <taxon>Baetidae</taxon>
        <taxon>Cloeon</taxon>
    </lineage>
</organism>
<comment type="caution">
    <text evidence="3">The sequence shown here is derived from an EMBL/GenBank/DDBJ whole genome shotgun (WGS) entry which is preliminary data.</text>
</comment>
<accession>A0A8S1C2B8</accession>
<dbReference type="EMBL" id="CADEPI010000023">
    <property type="protein sequence ID" value="CAB3366040.1"/>
    <property type="molecule type" value="Genomic_DNA"/>
</dbReference>
<dbReference type="GO" id="GO:1905515">
    <property type="term" value="P:non-motile cilium assembly"/>
    <property type="evidence" value="ECO:0007669"/>
    <property type="project" value="InterPro"/>
</dbReference>
<dbReference type="GO" id="GO:0034464">
    <property type="term" value="C:BBSome"/>
    <property type="evidence" value="ECO:0007669"/>
    <property type="project" value="InterPro"/>
</dbReference>
<dbReference type="PANTHER" id="PTHR44177">
    <property type="entry name" value="TETRATRICOPEPTIDE REPEAT PROTEIN 8"/>
    <property type="match status" value="1"/>
</dbReference>
<sequence>MDKLYLAHSYFKRHKYEECVDQCTQLLDKNPLDQAAWILKMRALTEQVYVDDLENLDEGIADATLDDESIAQIPRPGTSLRATANATRSGPTQGMRPPSHDGRILTGVVRPYTRAPKTGSIEQALKTPRTAHSSRPLTTAAGMRSRIGTSSIMTEAGGPFIQLSKLNFAKYAAQPSVGKPLFEYIYYCENDIQRVSTQRYCRSVHNSNYSTVQALEFAVQGTQKSNFKDWWWKLQLGRCYLRIGLLRDAEQQLRSSLRDTPSIIALLMLARVYTRMDQPLTAIQVCQSGMEYFPKETALRVEIARLYEGLGDLCKSVNFYRGVLKEDATNIESIACIGMHHFYSDQPEVALQFYRRLLQTGINTAELFNNLGLCCYYSQQYDMTITCFERALNLVDNKEAEADIWYNVSHVAIGVGDSNLACQSLRLALMADPAHAPAYNNLGVMEARLGRTNVAQSLFQASAGLAHVLFEPHYNYAKLALEAGQLHSAYVMVKKALVAYPEHVPSKSLLEALKYHFQH</sequence>
<evidence type="ECO:0000313" key="4">
    <source>
        <dbReference type="Proteomes" id="UP000494165"/>
    </source>
</evidence>
<dbReference type="Proteomes" id="UP000494165">
    <property type="component" value="Unassembled WGS sequence"/>
</dbReference>
<dbReference type="CDD" id="cd21341">
    <property type="entry name" value="TTC8_N"/>
    <property type="match status" value="1"/>
</dbReference>
<reference evidence="3 4" key="1">
    <citation type="submission" date="2020-04" db="EMBL/GenBank/DDBJ databases">
        <authorList>
            <person name="Alioto T."/>
            <person name="Alioto T."/>
            <person name="Gomez Garrido J."/>
        </authorList>
    </citation>
    <scope>NUCLEOTIDE SEQUENCE [LARGE SCALE GENOMIC DNA]</scope>
</reference>
<dbReference type="InterPro" id="IPR011990">
    <property type="entry name" value="TPR-like_helical_dom_sf"/>
</dbReference>
<dbReference type="SUPFAM" id="SSF48452">
    <property type="entry name" value="TPR-like"/>
    <property type="match status" value="1"/>
</dbReference>
<dbReference type="Pfam" id="PF13181">
    <property type="entry name" value="TPR_8"/>
    <property type="match status" value="1"/>
</dbReference>
<gene>
    <name evidence="3" type="ORF">CLODIP_2_CD16216</name>
</gene>
<evidence type="ECO:0000256" key="1">
    <source>
        <dbReference type="PROSITE-ProRule" id="PRU00339"/>
    </source>
</evidence>
<dbReference type="GO" id="GO:0097730">
    <property type="term" value="C:non-motile cilium"/>
    <property type="evidence" value="ECO:0007669"/>
    <property type="project" value="TreeGrafter"/>
</dbReference>
<dbReference type="GO" id="GO:0036064">
    <property type="term" value="C:ciliary basal body"/>
    <property type="evidence" value="ECO:0007669"/>
    <property type="project" value="TreeGrafter"/>
</dbReference>